<evidence type="ECO:0000313" key="18">
    <source>
        <dbReference type="Proteomes" id="UP001165136"/>
    </source>
</evidence>
<dbReference type="AlphaFoldDB" id="A0A9W6QZM3"/>
<comment type="subunit">
    <text evidence="4 13">Monomer.</text>
</comment>
<dbReference type="FunFam" id="3.40.50.1260:FF:000031">
    <property type="entry name" value="Phosphoglycerate kinase 1"/>
    <property type="match status" value="1"/>
</dbReference>
<dbReference type="GO" id="GO:0006094">
    <property type="term" value="P:gluconeogenesis"/>
    <property type="evidence" value="ECO:0007669"/>
    <property type="project" value="TreeGrafter"/>
</dbReference>
<evidence type="ECO:0000256" key="10">
    <source>
        <dbReference type="ARBA" id="ARBA00022777"/>
    </source>
</evidence>
<keyword evidence="11 13" id="KW-0067">ATP-binding</keyword>
<evidence type="ECO:0000256" key="7">
    <source>
        <dbReference type="ARBA" id="ARBA00022490"/>
    </source>
</evidence>
<evidence type="ECO:0000313" key="17">
    <source>
        <dbReference type="EMBL" id="GLY65760.1"/>
    </source>
</evidence>
<evidence type="ECO:0000256" key="12">
    <source>
        <dbReference type="ARBA" id="ARBA00023152"/>
    </source>
</evidence>
<dbReference type="GO" id="GO:0006096">
    <property type="term" value="P:glycolytic process"/>
    <property type="evidence" value="ECO:0007669"/>
    <property type="project" value="UniProtKB-UniRule"/>
</dbReference>
<dbReference type="EMBL" id="BSTI01000004">
    <property type="protein sequence ID" value="GLY65760.1"/>
    <property type="molecule type" value="Genomic_DNA"/>
</dbReference>
<gene>
    <name evidence="13 17" type="primary">pgk</name>
    <name evidence="17" type="ORF">Atai01_23790</name>
</gene>
<evidence type="ECO:0000256" key="8">
    <source>
        <dbReference type="ARBA" id="ARBA00022679"/>
    </source>
</evidence>
<evidence type="ECO:0000256" key="11">
    <source>
        <dbReference type="ARBA" id="ARBA00022840"/>
    </source>
</evidence>
<dbReference type="PANTHER" id="PTHR11406">
    <property type="entry name" value="PHOSPHOGLYCERATE KINASE"/>
    <property type="match status" value="1"/>
</dbReference>
<organism evidence="17 18">
    <name type="scientific">Amycolatopsis taiwanensis</name>
    <dbReference type="NCBI Taxonomy" id="342230"/>
    <lineage>
        <taxon>Bacteria</taxon>
        <taxon>Bacillati</taxon>
        <taxon>Actinomycetota</taxon>
        <taxon>Actinomycetes</taxon>
        <taxon>Pseudonocardiales</taxon>
        <taxon>Pseudonocardiaceae</taxon>
        <taxon>Amycolatopsis</taxon>
    </lineage>
</organism>
<dbReference type="PIRSF" id="PIRSF000724">
    <property type="entry name" value="Pgk"/>
    <property type="match status" value="1"/>
</dbReference>
<dbReference type="InterPro" id="IPR036043">
    <property type="entry name" value="Phosphoglycerate_kinase_sf"/>
</dbReference>
<dbReference type="EC" id="2.7.2.3" evidence="5 13"/>
<dbReference type="GO" id="GO:0005524">
    <property type="term" value="F:ATP binding"/>
    <property type="evidence" value="ECO:0007669"/>
    <property type="project" value="UniProtKB-KW"/>
</dbReference>
<feature type="binding site" evidence="14">
    <location>
        <position position="130"/>
    </location>
    <ligand>
        <name>(2R)-3-phosphoglycerate</name>
        <dbReference type="ChEBI" id="CHEBI:58272"/>
    </ligand>
</feature>
<reference evidence="17" key="1">
    <citation type="submission" date="2023-03" db="EMBL/GenBank/DDBJ databases">
        <title>Amycolatopsis taiwanensis NBRC 103393.</title>
        <authorList>
            <person name="Ichikawa N."/>
            <person name="Sato H."/>
            <person name="Tonouchi N."/>
        </authorList>
    </citation>
    <scope>NUCLEOTIDE SEQUENCE</scope>
    <source>
        <strain evidence="17">NBRC 103393</strain>
    </source>
</reference>
<feature type="binding site" evidence="13 15">
    <location>
        <begin position="362"/>
        <end position="365"/>
    </location>
    <ligand>
        <name>ATP</name>
        <dbReference type="ChEBI" id="CHEBI:30616"/>
    </ligand>
</feature>
<dbReference type="InterPro" id="IPR001576">
    <property type="entry name" value="Phosphoglycerate_kinase"/>
</dbReference>
<name>A0A9W6QZM3_9PSEU</name>
<dbReference type="SUPFAM" id="SSF53748">
    <property type="entry name" value="Phosphoglycerate kinase"/>
    <property type="match status" value="1"/>
</dbReference>
<feature type="binding site" evidence="14">
    <location>
        <position position="48"/>
    </location>
    <ligand>
        <name>(2R)-3-phosphoglycerate</name>
        <dbReference type="ChEBI" id="CHEBI:58272"/>
    </ligand>
</feature>
<feature type="binding site" evidence="13">
    <location>
        <position position="48"/>
    </location>
    <ligand>
        <name>substrate</name>
    </ligand>
</feature>
<feature type="binding site" evidence="13 14">
    <location>
        <begin position="33"/>
        <end position="35"/>
    </location>
    <ligand>
        <name>substrate</name>
    </ligand>
</feature>
<evidence type="ECO:0000256" key="2">
    <source>
        <dbReference type="ARBA" id="ARBA00004838"/>
    </source>
</evidence>
<feature type="binding site" evidence="13">
    <location>
        <position position="130"/>
    </location>
    <ligand>
        <name>substrate</name>
    </ligand>
</feature>
<evidence type="ECO:0000256" key="15">
    <source>
        <dbReference type="PIRSR" id="PIRSR000724-2"/>
    </source>
</evidence>
<feature type="binding site" evidence="13 15">
    <location>
        <position position="336"/>
    </location>
    <ligand>
        <name>ATP</name>
        <dbReference type="ChEBI" id="CHEBI:30616"/>
    </ligand>
</feature>
<feature type="binding site" evidence="13 15">
    <location>
        <position position="217"/>
    </location>
    <ligand>
        <name>ATP</name>
        <dbReference type="ChEBI" id="CHEBI:30616"/>
    </ligand>
</feature>
<dbReference type="Pfam" id="PF00162">
    <property type="entry name" value="PGK"/>
    <property type="match status" value="1"/>
</dbReference>
<proteinExistence type="inferred from homology"/>
<evidence type="ECO:0000256" key="3">
    <source>
        <dbReference type="ARBA" id="ARBA00008982"/>
    </source>
</evidence>
<dbReference type="Proteomes" id="UP001165136">
    <property type="component" value="Unassembled WGS sequence"/>
</dbReference>
<accession>A0A9W6QZM3</accession>
<keyword evidence="9 13" id="KW-0547">Nucleotide-binding</keyword>
<dbReference type="PRINTS" id="PR00477">
    <property type="entry name" value="PHGLYCKINASE"/>
</dbReference>
<comment type="subcellular location">
    <subcellularLocation>
        <location evidence="13">Cytoplasm</location>
    </subcellularLocation>
</comment>
<dbReference type="HAMAP" id="MF_00145">
    <property type="entry name" value="Phosphoglyc_kinase"/>
    <property type="match status" value="1"/>
</dbReference>
<dbReference type="InterPro" id="IPR015824">
    <property type="entry name" value="Phosphoglycerate_kinase_N"/>
</dbReference>
<evidence type="ECO:0000256" key="16">
    <source>
        <dbReference type="RuleBase" id="RU000532"/>
    </source>
</evidence>
<dbReference type="PROSITE" id="PS00111">
    <property type="entry name" value="PGLYCERATE_KINASE"/>
    <property type="match status" value="1"/>
</dbReference>
<dbReference type="InterPro" id="IPR015911">
    <property type="entry name" value="Phosphoglycerate_kinase_CS"/>
</dbReference>
<dbReference type="Gene3D" id="3.40.50.1260">
    <property type="entry name" value="Phosphoglycerate kinase, N-terminal domain"/>
    <property type="match status" value="2"/>
</dbReference>
<evidence type="ECO:0000256" key="9">
    <source>
        <dbReference type="ARBA" id="ARBA00022741"/>
    </source>
</evidence>
<comment type="catalytic activity">
    <reaction evidence="1 13 16">
        <text>(2R)-3-phosphoglycerate + ATP = (2R)-3-phospho-glyceroyl phosphate + ADP</text>
        <dbReference type="Rhea" id="RHEA:14801"/>
        <dbReference type="ChEBI" id="CHEBI:30616"/>
        <dbReference type="ChEBI" id="CHEBI:57604"/>
        <dbReference type="ChEBI" id="CHEBI:58272"/>
        <dbReference type="ChEBI" id="CHEBI:456216"/>
        <dbReference type="EC" id="2.7.2.3"/>
    </reaction>
</comment>
<evidence type="ECO:0000256" key="1">
    <source>
        <dbReference type="ARBA" id="ARBA00000642"/>
    </source>
</evidence>
<comment type="similarity">
    <text evidence="3 13 16">Belongs to the phosphoglycerate kinase family.</text>
</comment>
<keyword evidence="10 13" id="KW-0418">Kinase</keyword>
<comment type="pathway">
    <text evidence="2 13">Carbohydrate degradation; glycolysis; pyruvate from D-glyceraldehyde 3-phosphate: step 2/5.</text>
</comment>
<feature type="binding site" evidence="13">
    <location>
        <position position="305"/>
    </location>
    <ligand>
        <name>ATP</name>
        <dbReference type="ChEBI" id="CHEBI:30616"/>
    </ligand>
</feature>
<dbReference type="PANTHER" id="PTHR11406:SF23">
    <property type="entry name" value="PHOSPHOGLYCERATE KINASE 1, CHLOROPLASTIC-RELATED"/>
    <property type="match status" value="1"/>
</dbReference>
<dbReference type="RefSeq" id="WP_027940693.1">
    <property type="nucleotide sequence ID" value="NZ_BSTI01000004.1"/>
</dbReference>
<feature type="binding site" evidence="13 14">
    <location>
        <begin position="71"/>
        <end position="74"/>
    </location>
    <ligand>
        <name>substrate</name>
    </ligand>
</feature>
<dbReference type="GO" id="GO:0043531">
    <property type="term" value="F:ADP binding"/>
    <property type="evidence" value="ECO:0007669"/>
    <property type="project" value="TreeGrafter"/>
</dbReference>
<feature type="binding site" evidence="13">
    <location>
        <position position="167"/>
    </location>
    <ligand>
        <name>substrate</name>
    </ligand>
</feature>
<keyword evidence="18" id="KW-1185">Reference proteome</keyword>
<dbReference type="GO" id="GO:0004618">
    <property type="term" value="F:phosphoglycerate kinase activity"/>
    <property type="evidence" value="ECO:0007669"/>
    <property type="project" value="UniProtKB-UniRule"/>
</dbReference>
<keyword evidence="7 13" id="KW-0963">Cytoplasm</keyword>
<evidence type="ECO:0000256" key="14">
    <source>
        <dbReference type="PIRSR" id="PIRSR000724-1"/>
    </source>
</evidence>
<evidence type="ECO:0000256" key="6">
    <source>
        <dbReference type="ARBA" id="ARBA00016471"/>
    </source>
</evidence>
<protein>
    <recommendedName>
        <fullName evidence="6 13">Phosphoglycerate kinase</fullName>
        <ecNumber evidence="5 13">2.7.2.3</ecNumber>
    </recommendedName>
</protein>
<evidence type="ECO:0000256" key="5">
    <source>
        <dbReference type="ARBA" id="ARBA00013061"/>
    </source>
</evidence>
<sequence length="407" mass="41768">MNSTARFDASAVKTVDDLLKEGVAGRRVLVRSDLNVPLDGATITDDGRVRAALPTIRRLAEAGAKVIVAAHLGRPKGTPDPEFSLRPVADRLGELLGAEVRLAGDVVGPEAKSLAALLADGSVGLLENVRFDPRETSKNDAERAELAAEFASLAEAFVSDGFGVVHRKQASVYDVARVLPAYAGGLVLAELAVLTRLTGDPARPYVVVLGGSKVSDKLAVIEALLPKVDKLLIGGGMAFTFLAAQGHDVGGSLLETDFVATAGKLLDEHGDKIVLPVDVVIAEALAADVEVRTVPANAIPASWKGLDIGPRTVELFAGAIAGAKTVFWNGPAGVFELAPFAAGTRGVAQAIVDGDAYSVVGGGDSAAAVRLLGLPEDGFSHISTGGGASLEFLEGKELPGVAVLAGR</sequence>
<dbReference type="GO" id="GO:0005829">
    <property type="term" value="C:cytosol"/>
    <property type="evidence" value="ECO:0007669"/>
    <property type="project" value="TreeGrafter"/>
</dbReference>
<dbReference type="CDD" id="cd00318">
    <property type="entry name" value="Phosphoglycerate_kinase"/>
    <property type="match status" value="1"/>
</dbReference>
<keyword evidence="8 13" id="KW-0808">Transferase</keyword>
<feature type="binding site" evidence="14">
    <location>
        <position position="167"/>
    </location>
    <ligand>
        <name>(2R)-3-phosphoglycerate</name>
        <dbReference type="ChEBI" id="CHEBI:58272"/>
    </ligand>
</feature>
<evidence type="ECO:0000256" key="13">
    <source>
        <dbReference type="HAMAP-Rule" id="MF_00145"/>
    </source>
</evidence>
<dbReference type="FunFam" id="3.40.50.1260:FF:000006">
    <property type="entry name" value="Phosphoglycerate kinase"/>
    <property type="match status" value="1"/>
</dbReference>
<evidence type="ECO:0000256" key="4">
    <source>
        <dbReference type="ARBA" id="ARBA00011245"/>
    </source>
</evidence>
<comment type="caution">
    <text evidence="17">The sequence shown here is derived from an EMBL/GenBank/DDBJ whole genome shotgun (WGS) entry which is preliminary data.</text>
</comment>
<keyword evidence="12 13" id="KW-0324">Glycolysis</keyword>